<feature type="domain" description="N-acetyltransferase" evidence="1">
    <location>
        <begin position="3"/>
        <end position="154"/>
    </location>
</feature>
<dbReference type="GO" id="GO:0016747">
    <property type="term" value="F:acyltransferase activity, transferring groups other than amino-acyl groups"/>
    <property type="evidence" value="ECO:0007669"/>
    <property type="project" value="InterPro"/>
</dbReference>
<sequence length="199" mass="22075">MSYLIRPARASDAAGCAAVYGPYTHTVVTFEAPEPDAAEFTRRIEDITRRYPWLVCVSEGRPLGYAYAHRFRERAAYDWDTELSVYLAPEATGLGAGTALYGALCELLTAQGFVNAYGTVAVPNPPSERLHEKCGFTHLFTMRRTGWKLGRWLDLAYYLRPLGEYAAAPAPVTPFPELDAEYVRGVCDKWAAAIREAGK</sequence>
<organism evidence="2 3">
    <name type="scientific">Candidatus Scatomorpha merdipullorum</name>
    <dbReference type="NCBI Taxonomy" id="2840927"/>
    <lineage>
        <taxon>Bacteria</taxon>
        <taxon>Bacillati</taxon>
        <taxon>Bacillota</taxon>
        <taxon>Clostridia</taxon>
        <taxon>Eubacteriales</taxon>
        <taxon>Candidatus Scatomorpha</taxon>
    </lineage>
</organism>
<protein>
    <submittedName>
        <fullName evidence="2">N-acetyltransferase</fullName>
    </submittedName>
</protein>
<accession>A0A9D1FE34</accession>
<dbReference type="InterPro" id="IPR016181">
    <property type="entry name" value="Acyl_CoA_acyltransferase"/>
</dbReference>
<dbReference type="Proteomes" id="UP000824001">
    <property type="component" value="Unassembled WGS sequence"/>
</dbReference>
<gene>
    <name evidence="2" type="ORF">IAC18_06605</name>
</gene>
<dbReference type="PROSITE" id="PS51186">
    <property type="entry name" value="GNAT"/>
    <property type="match status" value="1"/>
</dbReference>
<comment type="caution">
    <text evidence="2">The sequence shown here is derived from an EMBL/GenBank/DDBJ whole genome shotgun (WGS) entry which is preliminary data.</text>
</comment>
<reference evidence="2" key="2">
    <citation type="journal article" date="2021" name="PeerJ">
        <title>Extensive microbial diversity within the chicken gut microbiome revealed by metagenomics and culture.</title>
        <authorList>
            <person name="Gilroy R."/>
            <person name="Ravi A."/>
            <person name="Getino M."/>
            <person name="Pursley I."/>
            <person name="Horton D.L."/>
            <person name="Alikhan N.F."/>
            <person name="Baker D."/>
            <person name="Gharbi K."/>
            <person name="Hall N."/>
            <person name="Watson M."/>
            <person name="Adriaenssens E.M."/>
            <person name="Foster-Nyarko E."/>
            <person name="Jarju S."/>
            <person name="Secka A."/>
            <person name="Antonio M."/>
            <person name="Oren A."/>
            <person name="Chaudhuri R.R."/>
            <person name="La Ragione R."/>
            <person name="Hildebrand F."/>
            <person name="Pallen M.J."/>
        </authorList>
    </citation>
    <scope>NUCLEOTIDE SEQUENCE</scope>
    <source>
        <strain evidence="2">ChiHjej10B9-9673</strain>
    </source>
</reference>
<evidence type="ECO:0000313" key="3">
    <source>
        <dbReference type="Proteomes" id="UP000824001"/>
    </source>
</evidence>
<dbReference type="InterPro" id="IPR000182">
    <property type="entry name" value="GNAT_dom"/>
</dbReference>
<evidence type="ECO:0000313" key="2">
    <source>
        <dbReference type="EMBL" id="HIS67218.1"/>
    </source>
</evidence>
<reference evidence="2" key="1">
    <citation type="submission" date="2020-10" db="EMBL/GenBank/DDBJ databases">
        <authorList>
            <person name="Gilroy R."/>
        </authorList>
    </citation>
    <scope>NUCLEOTIDE SEQUENCE</scope>
    <source>
        <strain evidence="2">ChiHjej10B9-9673</strain>
    </source>
</reference>
<dbReference type="SUPFAM" id="SSF55729">
    <property type="entry name" value="Acyl-CoA N-acyltransferases (Nat)"/>
    <property type="match status" value="1"/>
</dbReference>
<dbReference type="EMBL" id="DVJK01000184">
    <property type="protein sequence ID" value="HIS67218.1"/>
    <property type="molecule type" value="Genomic_DNA"/>
</dbReference>
<dbReference type="Gene3D" id="3.40.630.30">
    <property type="match status" value="1"/>
</dbReference>
<dbReference type="PANTHER" id="PTHR43072:SF8">
    <property type="entry name" value="ACYLTRANSFERASE FABY-RELATED"/>
    <property type="match status" value="1"/>
</dbReference>
<dbReference type="PANTHER" id="PTHR43072">
    <property type="entry name" value="N-ACETYLTRANSFERASE"/>
    <property type="match status" value="1"/>
</dbReference>
<dbReference type="AlphaFoldDB" id="A0A9D1FE34"/>
<dbReference type="Pfam" id="PF00583">
    <property type="entry name" value="Acetyltransf_1"/>
    <property type="match status" value="1"/>
</dbReference>
<evidence type="ECO:0000259" key="1">
    <source>
        <dbReference type="PROSITE" id="PS51186"/>
    </source>
</evidence>
<proteinExistence type="predicted"/>
<dbReference type="CDD" id="cd04301">
    <property type="entry name" value="NAT_SF"/>
    <property type="match status" value="1"/>
</dbReference>
<name>A0A9D1FE34_9FIRM</name>